<evidence type="ECO:0000313" key="1">
    <source>
        <dbReference type="EMBL" id="MFH8249028.1"/>
    </source>
</evidence>
<proteinExistence type="predicted"/>
<dbReference type="RefSeq" id="WP_396638980.1">
    <property type="nucleotide sequence ID" value="NZ_JBIQWL010000001.1"/>
</dbReference>
<accession>A0ABW7Q4A9</accession>
<protein>
    <recommendedName>
        <fullName evidence="3">EthD family reductase</fullName>
    </recommendedName>
</protein>
<reference evidence="1 2" key="1">
    <citation type="submission" date="2024-09" db="EMBL/GenBank/DDBJ databases">
        <authorList>
            <person name="Pan X."/>
        </authorList>
    </citation>
    <scope>NUCLEOTIDE SEQUENCE [LARGE SCALE GENOMIC DNA]</scope>
    <source>
        <strain evidence="1 2">B2969</strain>
    </source>
</reference>
<organism evidence="1 2">
    <name type="scientific">Microbacterium alkaliflavum</name>
    <dbReference type="NCBI Taxonomy" id="3248839"/>
    <lineage>
        <taxon>Bacteria</taxon>
        <taxon>Bacillati</taxon>
        <taxon>Actinomycetota</taxon>
        <taxon>Actinomycetes</taxon>
        <taxon>Micrococcales</taxon>
        <taxon>Microbacteriaceae</taxon>
        <taxon>Microbacterium</taxon>
    </lineage>
</organism>
<dbReference type="SUPFAM" id="SSF54909">
    <property type="entry name" value="Dimeric alpha+beta barrel"/>
    <property type="match status" value="1"/>
</dbReference>
<name>A0ABW7Q4A9_9MICO</name>
<evidence type="ECO:0008006" key="3">
    <source>
        <dbReference type="Google" id="ProtNLM"/>
    </source>
</evidence>
<keyword evidence="2" id="KW-1185">Reference proteome</keyword>
<gene>
    <name evidence="1" type="ORF">ACH3VR_01510</name>
</gene>
<dbReference type="InterPro" id="IPR011008">
    <property type="entry name" value="Dimeric_a/b-barrel"/>
</dbReference>
<sequence>MTEMLIALVNPVEGRDDEFRTWYWQTHIPEVLALPGFVAARRLRLAEEPGGAAPFRYGTIYEIEGSAIDARNTMFTAGLGMSESMDLSAMIVAPYVPSPAAGEPA</sequence>
<evidence type="ECO:0000313" key="2">
    <source>
        <dbReference type="Proteomes" id="UP001610861"/>
    </source>
</evidence>
<dbReference type="Gene3D" id="3.30.70.100">
    <property type="match status" value="1"/>
</dbReference>
<dbReference type="EMBL" id="JBIQWL010000001">
    <property type="protein sequence ID" value="MFH8249028.1"/>
    <property type="molecule type" value="Genomic_DNA"/>
</dbReference>
<dbReference type="Proteomes" id="UP001610861">
    <property type="component" value="Unassembled WGS sequence"/>
</dbReference>
<comment type="caution">
    <text evidence="1">The sequence shown here is derived from an EMBL/GenBank/DDBJ whole genome shotgun (WGS) entry which is preliminary data.</text>
</comment>